<gene>
    <name evidence="1" type="ORF">FGO68_gene7535</name>
</gene>
<keyword evidence="2" id="KW-1185">Reference proteome</keyword>
<comment type="caution">
    <text evidence="1">The sequence shown here is derived from an EMBL/GenBank/DDBJ whole genome shotgun (WGS) entry which is preliminary data.</text>
</comment>
<dbReference type="Proteomes" id="UP000785679">
    <property type="component" value="Unassembled WGS sequence"/>
</dbReference>
<reference evidence="1" key="1">
    <citation type="submission" date="2019-06" db="EMBL/GenBank/DDBJ databases">
        <authorList>
            <person name="Zheng W."/>
        </authorList>
    </citation>
    <scope>NUCLEOTIDE SEQUENCE</scope>
    <source>
        <strain evidence="1">QDHG01</strain>
    </source>
</reference>
<sequence>MKLQNRMQFDGNCTLSRGILTMICITFIMPHSIQREAAITILRAKFPYITVFMEVQTVAWAPWRAFVASITNYRLCAITIIGELTWQSLFED</sequence>
<dbReference type="AlphaFoldDB" id="A0A8J8SU50"/>
<proteinExistence type="predicted"/>
<evidence type="ECO:0000313" key="1">
    <source>
        <dbReference type="EMBL" id="TNV70805.1"/>
    </source>
</evidence>
<protein>
    <submittedName>
        <fullName evidence="1">Uncharacterized protein</fullName>
    </submittedName>
</protein>
<dbReference type="EMBL" id="RRYP01032553">
    <property type="protein sequence ID" value="TNV70805.1"/>
    <property type="molecule type" value="Genomic_DNA"/>
</dbReference>
<organism evidence="1 2">
    <name type="scientific">Halteria grandinella</name>
    <dbReference type="NCBI Taxonomy" id="5974"/>
    <lineage>
        <taxon>Eukaryota</taxon>
        <taxon>Sar</taxon>
        <taxon>Alveolata</taxon>
        <taxon>Ciliophora</taxon>
        <taxon>Intramacronucleata</taxon>
        <taxon>Spirotrichea</taxon>
        <taxon>Stichotrichia</taxon>
        <taxon>Sporadotrichida</taxon>
        <taxon>Halteriidae</taxon>
        <taxon>Halteria</taxon>
    </lineage>
</organism>
<name>A0A8J8SU50_HALGN</name>
<accession>A0A8J8SU50</accession>
<evidence type="ECO:0000313" key="2">
    <source>
        <dbReference type="Proteomes" id="UP000785679"/>
    </source>
</evidence>